<dbReference type="InterPro" id="IPR050680">
    <property type="entry name" value="YpeA/RimI_acetyltransf"/>
</dbReference>
<keyword evidence="1 4" id="KW-0808">Transferase</keyword>
<gene>
    <name evidence="4" type="ORF">G5C66_02055</name>
</gene>
<accession>A0A6M1QPC2</accession>
<dbReference type="EMBL" id="JAALAA010000001">
    <property type="protein sequence ID" value="NGN91523.1"/>
    <property type="molecule type" value="Genomic_DNA"/>
</dbReference>
<dbReference type="InterPro" id="IPR000182">
    <property type="entry name" value="GNAT_dom"/>
</dbReference>
<protein>
    <submittedName>
        <fullName evidence="4">GNAT family N-acetyltransferase</fullName>
    </submittedName>
</protein>
<dbReference type="PROSITE" id="PS51186">
    <property type="entry name" value="GNAT"/>
    <property type="match status" value="1"/>
</dbReference>
<feature type="domain" description="N-acetyltransferase" evidence="3">
    <location>
        <begin position="6"/>
        <end position="158"/>
    </location>
</feature>
<keyword evidence="2" id="KW-0012">Acyltransferase</keyword>
<dbReference type="Pfam" id="PF00583">
    <property type="entry name" value="Acetyltransf_1"/>
    <property type="match status" value="1"/>
</dbReference>
<name>A0A6M1QPC2_9ACTN</name>
<evidence type="ECO:0000256" key="1">
    <source>
        <dbReference type="ARBA" id="ARBA00022679"/>
    </source>
</evidence>
<keyword evidence="5" id="KW-1185">Reference proteome</keyword>
<evidence type="ECO:0000313" key="5">
    <source>
        <dbReference type="Proteomes" id="UP000483261"/>
    </source>
</evidence>
<comment type="caution">
    <text evidence="4">The sequence shown here is derived from an EMBL/GenBank/DDBJ whole genome shotgun (WGS) entry which is preliminary data.</text>
</comment>
<evidence type="ECO:0000313" key="4">
    <source>
        <dbReference type="EMBL" id="NGN91523.1"/>
    </source>
</evidence>
<dbReference type="CDD" id="cd04301">
    <property type="entry name" value="NAT_SF"/>
    <property type="match status" value="1"/>
</dbReference>
<dbReference type="PANTHER" id="PTHR43420">
    <property type="entry name" value="ACETYLTRANSFERASE"/>
    <property type="match status" value="1"/>
</dbReference>
<dbReference type="AlphaFoldDB" id="A0A6M1QPC2"/>
<evidence type="ECO:0000259" key="3">
    <source>
        <dbReference type="PROSITE" id="PS51186"/>
    </source>
</evidence>
<dbReference type="Proteomes" id="UP000483261">
    <property type="component" value="Unassembled WGS sequence"/>
</dbReference>
<proteinExistence type="predicted"/>
<dbReference type="SUPFAM" id="SSF55729">
    <property type="entry name" value="Acyl-CoA N-acyltransferases (Nat)"/>
    <property type="match status" value="1"/>
</dbReference>
<dbReference type="Gene3D" id="3.40.630.30">
    <property type="match status" value="1"/>
</dbReference>
<reference evidence="4 5" key="1">
    <citation type="submission" date="2020-02" db="EMBL/GenBank/DDBJ databases">
        <title>Whole-genome analyses of novel actinobacteria.</title>
        <authorList>
            <person name="Sahin N."/>
        </authorList>
    </citation>
    <scope>NUCLEOTIDE SEQUENCE [LARGE SCALE GENOMIC DNA]</scope>
    <source>
        <strain evidence="4 5">KC13</strain>
    </source>
</reference>
<dbReference type="RefSeq" id="WP_165109195.1">
    <property type="nucleotide sequence ID" value="NZ_JAALAA010000001.1"/>
</dbReference>
<evidence type="ECO:0000256" key="2">
    <source>
        <dbReference type="ARBA" id="ARBA00023315"/>
    </source>
</evidence>
<organism evidence="4 5">
    <name type="scientific">Nocardioides turkmenicus</name>
    <dbReference type="NCBI Taxonomy" id="2711220"/>
    <lineage>
        <taxon>Bacteria</taxon>
        <taxon>Bacillati</taxon>
        <taxon>Actinomycetota</taxon>
        <taxon>Actinomycetes</taxon>
        <taxon>Propionibacteriales</taxon>
        <taxon>Nocardioidaceae</taxon>
        <taxon>Nocardioides</taxon>
    </lineage>
</organism>
<dbReference type="InterPro" id="IPR016181">
    <property type="entry name" value="Acyl_CoA_acyltransferase"/>
</dbReference>
<sequence length="160" mass="17301">MAADTVTWRVAVPADAEALADLEQAANETTLAHLFVGHPFPWEDVATGWRARLGGPASVVEVVDGPGRLSAFCCWSGERLEHLAVHPAERGRGLARKAIARAVAAIGAGGREPVLWCLAGNTGARAMYEHLGWVPTGRTTTCQYPPFSEEVEYVLRWTHE</sequence>
<dbReference type="GO" id="GO:0016747">
    <property type="term" value="F:acyltransferase activity, transferring groups other than amino-acyl groups"/>
    <property type="evidence" value="ECO:0007669"/>
    <property type="project" value="InterPro"/>
</dbReference>